<dbReference type="InterPro" id="IPR020456">
    <property type="entry name" value="Acylphosphatase"/>
</dbReference>
<dbReference type="RefSeq" id="XP_047776279.1">
    <property type="nucleotide sequence ID" value="XM_047924479.1"/>
</dbReference>
<protein>
    <recommendedName>
        <fullName evidence="2 5">acylphosphatase</fullName>
        <ecNumber evidence="2 5">3.6.1.7</ecNumber>
    </recommendedName>
</protein>
<evidence type="ECO:0000259" key="7">
    <source>
        <dbReference type="PROSITE" id="PS51160"/>
    </source>
</evidence>
<organism evidence="8 9">
    <name type="scientific">Rhodofomes roseus</name>
    <dbReference type="NCBI Taxonomy" id="34475"/>
    <lineage>
        <taxon>Eukaryota</taxon>
        <taxon>Fungi</taxon>
        <taxon>Dikarya</taxon>
        <taxon>Basidiomycota</taxon>
        <taxon>Agaricomycotina</taxon>
        <taxon>Agaricomycetes</taxon>
        <taxon>Polyporales</taxon>
        <taxon>Rhodofomes</taxon>
    </lineage>
</organism>
<evidence type="ECO:0000256" key="3">
    <source>
        <dbReference type="ARBA" id="ARBA00022801"/>
    </source>
</evidence>
<comment type="catalytic activity">
    <reaction evidence="4 5">
        <text>an acyl phosphate + H2O = a carboxylate + phosphate + H(+)</text>
        <dbReference type="Rhea" id="RHEA:14965"/>
        <dbReference type="ChEBI" id="CHEBI:15377"/>
        <dbReference type="ChEBI" id="CHEBI:15378"/>
        <dbReference type="ChEBI" id="CHEBI:29067"/>
        <dbReference type="ChEBI" id="CHEBI:43474"/>
        <dbReference type="ChEBI" id="CHEBI:59918"/>
        <dbReference type="EC" id="3.6.1.7"/>
    </reaction>
</comment>
<sequence length="95" mass="10605">MSYRAFSFIVSGKVQGVFYRAFTKDIAHDTGVVGWVANDTTGHVVGEAQGSEGALDRFKKVLHTGPPHAIVKNVELSNERVLNQLEFDVFEVRRR</sequence>
<evidence type="ECO:0000256" key="2">
    <source>
        <dbReference type="ARBA" id="ARBA00012150"/>
    </source>
</evidence>
<dbReference type="GeneID" id="72005211"/>
<evidence type="ECO:0000256" key="1">
    <source>
        <dbReference type="ARBA" id="ARBA00005614"/>
    </source>
</evidence>
<comment type="caution">
    <text evidence="8">The sequence shown here is derived from an EMBL/GenBank/DDBJ whole genome shotgun (WGS) entry which is preliminary data.</text>
</comment>
<evidence type="ECO:0000256" key="6">
    <source>
        <dbReference type="RuleBase" id="RU004168"/>
    </source>
</evidence>
<dbReference type="PROSITE" id="PS00151">
    <property type="entry name" value="ACYLPHOSPHATASE_2"/>
    <property type="match status" value="1"/>
</dbReference>
<keyword evidence="9" id="KW-1185">Reference proteome</keyword>
<feature type="domain" description="Acylphosphatase-like" evidence="7">
    <location>
        <begin position="5"/>
        <end position="94"/>
    </location>
</feature>
<dbReference type="EMBL" id="JADCUA010000018">
    <property type="protein sequence ID" value="KAH9833539.1"/>
    <property type="molecule type" value="Genomic_DNA"/>
</dbReference>
<evidence type="ECO:0000313" key="8">
    <source>
        <dbReference type="EMBL" id="KAH9833539.1"/>
    </source>
</evidence>
<keyword evidence="3 5" id="KW-0378">Hydrolase</keyword>
<dbReference type="PANTHER" id="PTHR10029:SF3">
    <property type="entry name" value="ACYLPHOSPHATASE-RELATED"/>
    <property type="match status" value="1"/>
</dbReference>
<dbReference type="SUPFAM" id="SSF54975">
    <property type="entry name" value="Acylphosphatase/BLUF domain-like"/>
    <property type="match status" value="1"/>
</dbReference>
<comment type="similarity">
    <text evidence="1 6">Belongs to the acylphosphatase family.</text>
</comment>
<evidence type="ECO:0000256" key="4">
    <source>
        <dbReference type="ARBA" id="ARBA00047645"/>
    </source>
</evidence>
<dbReference type="InterPro" id="IPR001792">
    <property type="entry name" value="Acylphosphatase-like_dom"/>
</dbReference>
<dbReference type="PRINTS" id="PR00112">
    <property type="entry name" value="ACYLPHPHTASE"/>
</dbReference>
<feature type="active site" evidence="5">
    <location>
        <position position="38"/>
    </location>
</feature>
<evidence type="ECO:0000256" key="5">
    <source>
        <dbReference type="PROSITE-ProRule" id="PRU00520"/>
    </source>
</evidence>
<reference evidence="8 9" key="1">
    <citation type="journal article" date="2021" name="Environ. Microbiol.">
        <title>Gene family expansions and transcriptome signatures uncover fungal adaptations to wood decay.</title>
        <authorList>
            <person name="Hage H."/>
            <person name="Miyauchi S."/>
            <person name="Viragh M."/>
            <person name="Drula E."/>
            <person name="Min B."/>
            <person name="Chaduli D."/>
            <person name="Navarro D."/>
            <person name="Favel A."/>
            <person name="Norest M."/>
            <person name="Lesage-Meessen L."/>
            <person name="Balint B."/>
            <person name="Merenyi Z."/>
            <person name="de Eugenio L."/>
            <person name="Morin E."/>
            <person name="Martinez A.T."/>
            <person name="Baldrian P."/>
            <person name="Stursova M."/>
            <person name="Martinez M.J."/>
            <person name="Novotny C."/>
            <person name="Magnuson J.K."/>
            <person name="Spatafora J.W."/>
            <person name="Maurice S."/>
            <person name="Pangilinan J."/>
            <person name="Andreopoulos W."/>
            <person name="LaButti K."/>
            <person name="Hundley H."/>
            <person name="Na H."/>
            <person name="Kuo A."/>
            <person name="Barry K."/>
            <person name="Lipzen A."/>
            <person name="Henrissat B."/>
            <person name="Riley R."/>
            <person name="Ahrendt S."/>
            <person name="Nagy L.G."/>
            <person name="Grigoriev I.V."/>
            <person name="Martin F."/>
            <person name="Rosso M.N."/>
        </authorList>
    </citation>
    <scope>NUCLEOTIDE SEQUENCE [LARGE SCALE GENOMIC DNA]</scope>
    <source>
        <strain evidence="8 9">CIRM-BRFM 1785</strain>
    </source>
</reference>
<dbReference type="Gene3D" id="3.30.70.100">
    <property type="match status" value="1"/>
</dbReference>
<proteinExistence type="inferred from homology"/>
<evidence type="ECO:0000313" key="9">
    <source>
        <dbReference type="Proteomes" id="UP000814176"/>
    </source>
</evidence>
<dbReference type="Pfam" id="PF00708">
    <property type="entry name" value="Acylphosphatase"/>
    <property type="match status" value="1"/>
</dbReference>
<accession>A0ABQ8K8I0</accession>
<name>A0ABQ8K8I0_9APHY</name>
<gene>
    <name evidence="8" type="ORF">C8Q71DRAFT_773917</name>
</gene>
<feature type="active site" evidence="5">
    <location>
        <position position="20"/>
    </location>
</feature>
<dbReference type="PANTHER" id="PTHR10029">
    <property type="entry name" value="ACYLPHOSPHATASE"/>
    <property type="match status" value="1"/>
</dbReference>
<dbReference type="PROSITE" id="PS51160">
    <property type="entry name" value="ACYLPHOSPHATASE_3"/>
    <property type="match status" value="1"/>
</dbReference>
<dbReference type="EC" id="3.6.1.7" evidence="2 5"/>
<dbReference type="InterPro" id="IPR036046">
    <property type="entry name" value="Acylphosphatase-like_dom_sf"/>
</dbReference>
<dbReference type="Proteomes" id="UP000814176">
    <property type="component" value="Unassembled WGS sequence"/>
</dbReference>
<dbReference type="InterPro" id="IPR017968">
    <property type="entry name" value="Acylphosphatase_CS"/>
</dbReference>